<dbReference type="AlphaFoldDB" id="A0A1E7XXX1"/>
<evidence type="ECO:0000313" key="1">
    <source>
        <dbReference type="EMBL" id="OFA33666.1"/>
    </source>
</evidence>
<sequence length="71" mass="7913">MTDWTRFEPEALEGRTAHAHTVEGTCVTGRLARVAGPIDQLVFEGVLQPVLLRLHGGRWRLAGGWHNLEIL</sequence>
<reference evidence="1 2" key="1">
    <citation type="submission" date="2016-07" db="EMBL/GenBank/DDBJ databases">
        <title>Draft Genome Sequence of Bifidobacterium adolescentis strain Km 4.</title>
        <authorList>
            <person name="Danilenko V.N."/>
        </authorList>
    </citation>
    <scope>NUCLEOTIDE SEQUENCE [LARGE SCALE GENOMIC DNA]</scope>
    <source>
        <strain evidence="1 2">Km 4</strain>
    </source>
</reference>
<proteinExistence type="predicted"/>
<evidence type="ECO:0000313" key="2">
    <source>
        <dbReference type="Proteomes" id="UP000175684"/>
    </source>
</evidence>
<dbReference type="EMBL" id="MAXD01000014">
    <property type="protein sequence ID" value="OFA33666.1"/>
    <property type="molecule type" value="Genomic_DNA"/>
</dbReference>
<comment type="caution">
    <text evidence="1">The sequence shown here is derived from an EMBL/GenBank/DDBJ whole genome shotgun (WGS) entry which is preliminary data.</text>
</comment>
<accession>A0A1E7XXX1</accession>
<dbReference type="Proteomes" id="UP000175684">
    <property type="component" value="Unassembled WGS sequence"/>
</dbReference>
<name>A0A1E7XXX1_BIFAD</name>
<organism evidence="1 2">
    <name type="scientific">Bifidobacterium adolescentis</name>
    <dbReference type="NCBI Taxonomy" id="1680"/>
    <lineage>
        <taxon>Bacteria</taxon>
        <taxon>Bacillati</taxon>
        <taxon>Actinomycetota</taxon>
        <taxon>Actinomycetes</taxon>
        <taxon>Bifidobacteriales</taxon>
        <taxon>Bifidobacteriaceae</taxon>
        <taxon>Bifidobacterium</taxon>
    </lineage>
</organism>
<gene>
    <name evidence="1" type="ORF">BBK15_09785</name>
</gene>
<protein>
    <submittedName>
        <fullName evidence="1">Uncharacterized protein</fullName>
    </submittedName>
</protein>